<name>A0A238JSN1_9RHOB</name>
<dbReference type="SUPFAM" id="SSF51004">
    <property type="entry name" value="C-terminal (heme d1) domain of cytochrome cd1-nitrite reductase"/>
    <property type="match status" value="1"/>
</dbReference>
<evidence type="ECO:0000256" key="7">
    <source>
        <dbReference type="ARBA" id="ARBA00023136"/>
    </source>
</evidence>
<dbReference type="GO" id="GO:0090729">
    <property type="term" value="F:toxin activity"/>
    <property type="evidence" value="ECO:0007669"/>
    <property type="project" value="UniProtKB-KW"/>
</dbReference>
<organism evidence="9 10">
    <name type="scientific">Octadecabacter ascidiaceicola</name>
    <dbReference type="NCBI Taxonomy" id="1655543"/>
    <lineage>
        <taxon>Bacteria</taxon>
        <taxon>Pseudomonadati</taxon>
        <taxon>Pseudomonadota</taxon>
        <taxon>Alphaproteobacteria</taxon>
        <taxon>Rhodobacterales</taxon>
        <taxon>Roseobacteraceae</taxon>
        <taxon>Octadecabacter</taxon>
    </lineage>
</organism>
<dbReference type="AlphaFoldDB" id="A0A238JSN1"/>
<keyword evidence="7" id="KW-0472">Membrane</keyword>
<dbReference type="PROSITE" id="PS00330">
    <property type="entry name" value="HEMOLYSIN_CALCIUM"/>
    <property type="match status" value="2"/>
</dbReference>
<accession>A0A238JSN1</accession>
<keyword evidence="5" id="KW-0677">Repeat</keyword>
<keyword evidence="6" id="KW-0843">Virulence</keyword>
<dbReference type="InterPro" id="IPR003995">
    <property type="entry name" value="RTX_toxin_determinant-A"/>
</dbReference>
<evidence type="ECO:0000256" key="4">
    <source>
        <dbReference type="ARBA" id="ARBA00022656"/>
    </source>
</evidence>
<evidence type="ECO:0000313" key="10">
    <source>
        <dbReference type="Proteomes" id="UP000203464"/>
    </source>
</evidence>
<dbReference type="SUPFAM" id="SSF51120">
    <property type="entry name" value="beta-Roll"/>
    <property type="match status" value="3"/>
</dbReference>
<keyword evidence="4" id="KW-0800">Toxin</keyword>
<dbReference type="InterPro" id="IPR001343">
    <property type="entry name" value="Hemolysn_Ca-bd"/>
</dbReference>
<dbReference type="PANTHER" id="PTHR38340:SF1">
    <property type="entry name" value="S-LAYER PROTEIN"/>
    <property type="match status" value="1"/>
</dbReference>
<protein>
    <submittedName>
        <fullName evidence="9">Bifunctional hemolysin/adenylate cyclase</fullName>
    </submittedName>
</protein>
<dbReference type="PANTHER" id="PTHR38340">
    <property type="entry name" value="S-LAYER PROTEIN"/>
    <property type="match status" value="1"/>
</dbReference>
<evidence type="ECO:0000256" key="8">
    <source>
        <dbReference type="SAM" id="SignalP"/>
    </source>
</evidence>
<dbReference type="OrthoDB" id="9342475at2"/>
<reference evidence="10" key="1">
    <citation type="submission" date="2017-05" db="EMBL/GenBank/DDBJ databases">
        <authorList>
            <person name="Rodrigo-Torres L."/>
            <person name="Arahal R. D."/>
            <person name="Lucena T."/>
        </authorList>
    </citation>
    <scope>NUCLEOTIDE SEQUENCE [LARGE SCALE GENOMIC DNA]</scope>
    <source>
        <strain evidence="10">CECT 8868</strain>
    </source>
</reference>
<dbReference type="EMBL" id="FXYD01000001">
    <property type="protein sequence ID" value="SMX32756.1"/>
    <property type="molecule type" value="Genomic_DNA"/>
</dbReference>
<dbReference type="InterPro" id="IPR050557">
    <property type="entry name" value="RTX_toxin/Mannuronan_C5-epim"/>
</dbReference>
<dbReference type="InterPro" id="IPR011048">
    <property type="entry name" value="Haem_d1_sf"/>
</dbReference>
<dbReference type="Pfam" id="PF00353">
    <property type="entry name" value="HemolysinCabind"/>
    <property type="match status" value="8"/>
</dbReference>
<dbReference type="Gene3D" id="2.150.10.10">
    <property type="entry name" value="Serralysin-like metalloprotease, C-terminal"/>
    <property type="match status" value="5"/>
</dbReference>
<dbReference type="GO" id="GO:0005576">
    <property type="term" value="C:extracellular region"/>
    <property type="evidence" value="ECO:0007669"/>
    <property type="project" value="UniProtKB-SubCell"/>
</dbReference>
<keyword evidence="10" id="KW-1185">Reference proteome</keyword>
<evidence type="ECO:0000256" key="1">
    <source>
        <dbReference type="ARBA" id="ARBA00004370"/>
    </source>
</evidence>
<dbReference type="InterPro" id="IPR018511">
    <property type="entry name" value="Hemolysin-typ_Ca-bd_CS"/>
</dbReference>
<dbReference type="PRINTS" id="PR00313">
    <property type="entry name" value="CABNDNGRPT"/>
</dbReference>
<evidence type="ECO:0000256" key="5">
    <source>
        <dbReference type="ARBA" id="ARBA00022737"/>
    </source>
</evidence>
<keyword evidence="8" id="KW-0732">Signal</keyword>
<keyword evidence="3" id="KW-0964">Secreted</keyword>
<comment type="subcellular location">
    <subcellularLocation>
        <location evidence="1">Membrane</location>
    </subcellularLocation>
    <subcellularLocation>
        <location evidence="2">Secreted</location>
    </subcellularLocation>
</comment>
<dbReference type="InterPro" id="IPR011049">
    <property type="entry name" value="Serralysin-like_metalloprot_C"/>
</dbReference>
<dbReference type="Proteomes" id="UP000203464">
    <property type="component" value="Unassembled WGS sequence"/>
</dbReference>
<evidence type="ECO:0000256" key="6">
    <source>
        <dbReference type="ARBA" id="ARBA00023026"/>
    </source>
</evidence>
<feature type="chain" id="PRO_5013189727" evidence="8">
    <location>
        <begin position="21"/>
        <end position="922"/>
    </location>
</feature>
<sequence length="922" mass="95317">MPIVKWLFGAAMFASFSAHGAVSVFGGPIEDNPLVGITDAQILDTADGPMLFVTTRGDGWVTAFDLGNDAGDSVEVGAWAIDASYLQLETTDIAIRATGANTFELLLAGLDDNDLQGIALSPDGTTSPFDTATDWSASGMDAADISTIALWNGASNGLVALNDGGLAQLTFNANGSLSYQNISVPSTLSGAVATHIETTTHNGDTIALVSYGASDIVSLFRDDGSGDLIHQHDLTNDNGLWVNDPGAITFVNGIDGGLYVVVASSGSGTLSVLEVSTNGEEMRVVDHLFDTLDTRFEAASHVTTITMNGMDYVLAAGADDGISLYVMLSEGRLQHVETIAGSNDSPLNGITGIIATETTNGARIFVTTQGAPYLVEYEVTLNDTGQVRNGTGGNDTIAGQADDDVLLGGDGNDSLRGNNGEDTIMDGDGLDTMSGANGADLFILVKDEYTDIITDFDPSEDVIDLSALSLIGGLNNLQITSYTWGAELQFFDSVLDVHSADGTALGADDFTHLNVIVGNRMGVDPSLYDMSLYDPVPPTVLELPPTVLPGPAPDPLQRLGTPNMTPSSGSNVTNGTPAPDNITSYDANDTIFGLSGDDTIAAGSGHDQISGDGGGDILDGQGGNDHIFGGIGFDTLHGGSGNDVLFGEDHADTLYGDNGSDQLIGGAGYDWLFGGNGDDFLWAGTTADRLYGGDGDDYMDAGSNYGITVDGLWGGAGNDTMFGSAGYDLLVGGDGDDIMDGGHQADNVYGDDGNDTLYGDKGLDRLFGGTGNDLLSGGEGNDGHFGGDGNDIAWGGTGDDRFFGGSGNDMLLGEDGADTLYGGSGFDTIVGGADADILAGNFNADRFVFEDNHGHDIILDFDANNTLERIDFALVSQIANYADVLNAMTQIGSDVIIITGSNSSVLLENVDITLLDAGDFLF</sequence>
<dbReference type="GO" id="GO:0016020">
    <property type="term" value="C:membrane"/>
    <property type="evidence" value="ECO:0007669"/>
    <property type="project" value="UniProtKB-SubCell"/>
</dbReference>
<evidence type="ECO:0000313" key="9">
    <source>
        <dbReference type="EMBL" id="SMX32756.1"/>
    </source>
</evidence>
<evidence type="ECO:0000256" key="2">
    <source>
        <dbReference type="ARBA" id="ARBA00004613"/>
    </source>
</evidence>
<dbReference type="GO" id="GO:0005509">
    <property type="term" value="F:calcium ion binding"/>
    <property type="evidence" value="ECO:0007669"/>
    <property type="project" value="InterPro"/>
</dbReference>
<proteinExistence type="predicted"/>
<evidence type="ECO:0000256" key="3">
    <source>
        <dbReference type="ARBA" id="ARBA00022525"/>
    </source>
</evidence>
<gene>
    <name evidence="9" type="primary">cya_3</name>
    <name evidence="9" type="ORF">OCA8868_00810</name>
</gene>
<feature type="signal peptide" evidence="8">
    <location>
        <begin position="1"/>
        <end position="20"/>
    </location>
</feature>
<dbReference type="PRINTS" id="PR01488">
    <property type="entry name" value="RTXTOXINA"/>
</dbReference>